<protein>
    <submittedName>
        <fullName evidence="2">Protein split ends</fullName>
    </submittedName>
</protein>
<dbReference type="STRING" id="76193.A0A194RRQ9"/>
<dbReference type="EMBL" id="KQ459989">
    <property type="protein sequence ID" value="KPJ18741.1"/>
    <property type="molecule type" value="Genomic_DNA"/>
</dbReference>
<evidence type="ECO:0000313" key="2">
    <source>
        <dbReference type="EMBL" id="KPJ18741.1"/>
    </source>
</evidence>
<dbReference type="InParanoid" id="A0A194RRQ9"/>
<sequence>MEDIFGPLSDESDKESRSRKSSGNKLEYISQDLDAITAQYAKSNSLIHSEEHKETDKDDNKRRKDKRRKDKKNVTKDDDNSLDVDAVSKAIEARLFADSLCLDDSRAKTVLYENQASPEQSDHKFDEITTKTDYSKSHERHYEKFKKEFKEREKRKKRKKNKEDRQNRREHHHFHHHDKTKAEEIVSVVQPEEMPKTLLKDIPLPSEIQKVETSDNSEDSKLTLESQSMPRLTDTPPMLVLEDRIKHEFDSNKIMIVETENDVQHIKTIEIKEIPMPPPYNNTIENISEVPLPKDPPNIEHKIDSYIPVIEIDDNETAVRSISNLEKETEKPVEKVDPHSCKVDKKLEEKPRAIISQEETEDAVAALLGESFGGKEDSFNICYEKVENSSVREIEIENTAIENDNIPEEDAEEMRQAVQNLNASEMEIKPDTPVSDNDLLLIDTDTEEAEDTSQDAIERLPVNIIATNQSLNNNTKVSTSKSEEVSNSIVSKPKTTVVSCNNNETDDTKNKESIITCALPKRDTTVDQPTSTATPVITSWTLSNKLLEPQLLNISSSPAPCRDTNDKKPANIAANIVQIKTSTTQVNNSSKPVLNATRVSAPYQVINHIRPQIANMQPPTIKIPESHILYQKQQGIVISPKTTCDPRLTSPKASPQGDNVTSPKLSNMAILSTSPQSLNNVGIKSPNALHQRPPSQVTVVRMQQPPLSPIQTMHIPVGARTMVSPSRPNSVLVQTGAPIHLNRLPVAPVLTPISKQVSASNMFHQTKTNNVNSSSVTNQPPILGPECKKNDSRNVPENIAENTKIILSPTRIQPNATVLTQNRIISMQNAMHAGSINPTLQMPNKIMINKSPKTDKQEFQCQKSEHSNITFNNKPIIHVANVSHSGASIIQSGSKPVMCTIQEANSINRGQGSNVIHTLSSQRMLTSLNNVIQLDSNKIPASVLSVSAIRPSTVLTKTDSKNCTATTTSSLTNVVMTPLILTTTTGAKTPIRINLKNDTDHVENTFGITLKNNVPHDKENVVTEQKDFVFSNTSGFGKEPLNKPAIATMEVDSGNKCETDFEELLKDNTNEIKVTNDPEKKLEINVGKTVTLITHCKETKNSENNPEREETTNVPILNECNENSVAVSKNKNDKPISSQNDNTDNLNMAKDSFNKISEDSVCNENVEGSEATSNFTANSIISEPDKVTQTETIKLNKENTFSYSNMLSTENDSESQTKSLDENDYWSAKDINIESVIKKVDSLCNDNIELNEKRNDFKTNTTEVITSVLTYPVISNNCDKESTKSLETENDNILNNQFDDDIVEKQITPTSKRGGRSVRGKRGERKQDRVQTRQIAKPARGTGSGKRGRGRAKVD</sequence>
<accession>A0A194RRQ9</accession>
<evidence type="ECO:0000313" key="3">
    <source>
        <dbReference type="Proteomes" id="UP000053240"/>
    </source>
</evidence>
<feature type="region of interest" description="Disordered" evidence="1">
    <location>
        <begin position="768"/>
        <end position="793"/>
    </location>
</feature>
<dbReference type="Proteomes" id="UP000053240">
    <property type="component" value="Unassembled WGS sequence"/>
</dbReference>
<feature type="region of interest" description="Disordered" evidence="1">
    <location>
        <begin position="41"/>
        <end position="84"/>
    </location>
</feature>
<gene>
    <name evidence="2" type="ORF">RR48_10685</name>
</gene>
<feature type="compositionally biased region" description="Basic and acidic residues" evidence="1">
    <location>
        <begin position="48"/>
        <end position="62"/>
    </location>
</feature>
<organism evidence="2 3">
    <name type="scientific">Papilio machaon</name>
    <name type="common">Old World swallowtail butterfly</name>
    <dbReference type="NCBI Taxonomy" id="76193"/>
    <lineage>
        <taxon>Eukaryota</taxon>
        <taxon>Metazoa</taxon>
        <taxon>Ecdysozoa</taxon>
        <taxon>Arthropoda</taxon>
        <taxon>Hexapoda</taxon>
        <taxon>Insecta</taxon>
        <taxon>Pterygota</taxon>
        <taxon>Neoptera</taxon>
        <taxon>Endopterygota</taxon>
        <taxon>Lepidoptera</taxon>
        <taxon>Glossata</taxon>
        <taxon>Ditrysia</taxon>
        <taxon>Papilionoidea</taxon>
        <taxon>Papilionidae</taxon>
        <taxon>Papilioninae</taxon>
        <taxon>Papilio</taxon>
    </lineage>
</organism>
<feature type="compositionally biased region" description="Basic residues" evidence="1">
    <location>
        <begin position="1313"/>
        <end position="1324"/>
    </location>
</feature>
<feature type="region of interest" description="Disordered" evidence="1">
    <location>
        <begin position="1"/>
        <end position="27"/>
    </location>
</feature>
<feature type="compositionally biased region" description="Basic residues" evidence="1">
    <location>
        <begin position="168"/>
        <end position="179"/>
    </location>
</feature>
<keyword evidence="3" id="KW-1185">Reference proteome</keyword>
<reference evidence="2 3" key="1">
    <citation type="journal article" date="2015" name="Nat. Commun.">
        <title>Outbred genome sequencing and CRISPR/Cas9 gene editing in butterflies.</title>
        <authorList>
            <person name="Li X."/>
            <person name="Fan D."/>
            <person name="Zhang W."/>
            <person name="Liu G."/>
            <person name="Zhang L."/>
            <person name="Zhao L."/>
            <person name="Fang X."/>
            <person name="Chen L."/>
            <person name="Dong Y."/>
            <person name="Chen Y."/>
            <person name="Ding Y."/>
            <person name="Zhao R."/>
            <person name="Feng M."/>
            <person name="Zhu Y."/>
            <person name="Feng Y."/>
            <person name="Jiang X."/>
            <person name="Zhu D."/>
            <person name="Xiang H."/>
            <person name="Feng X."/>
            <person name="Li S."/>
            <person name="Wang J."/>
            <person name="Zhang G."/>
            <person name="Kronforst M.R."/>
            <person name="Wang W."/>
        </authorList>
    </citation>
    <scope>NUCLEOTIDE SEQUENCE [LARGE SCALE GENOMIC DNA]</scope>
    <source>
        <strain evidence="2">Ya'a_city_454_Pm</strain>
        <tissue evidence="2">Whole body</tissue>
    </source>
</reference>
<name>A0A194RRQ9_PAPMA</name>
<proteinExistence type="predicted"/>
<feature type="compositionally biased region" description="Basic residues" evidence="1">
    <location>
        <begin position="1346"/>
        <end position="1355"/>
    </location>
</feature>
<feature type="compositionally biased region" description="Basic and acidic residues" evidence="1">
    <location>
        <begin position="120"/>
        <end position="152"/>
    </location>
</feature>
<feature type="region of interest" description="Disordered" evidence="1">
    <location>
        <begin position="1308"/>
        <end position="1355"/>
    </location>
</feature>
<feature type="region of interest" description="Disordered" evidence="1">
    <location>
        <begin position="205"/>
        <end position="224"/>
    </location>
</feature>
<feature type="compositionally biased region" description="Low complexity" evidence="1">
    <location>
        <begin position="768"/>
        <end position="778"/>
    </location>
</feature>
<feature type="compositionally biased region" description="Basic and acidic residues" evidence="1">
    <location>
        <begin position="209"/>
        <end position="222"/>
    </location>
</feature>
<evidence type="ECO:0000256" key="1">
    <source>
        <dbReference type="SAM" id="MobiDB-lite"/>
    </source>
</evidence>
<feature type="region of interest" description="Disordered" evidence="1">
    <location>
        <begin position="111"/>
        <end position="183"/>
    </location>
</feature>